<dbReference type="RefSeq" id="XP_024312192.1">
    <property type="nucleotide sequence ID" value="XM_024456424.1"/>
</dbReference>
<dbReference type="eggNOG" id="ENOG502R47K">
    <property type="taxonomic scope" value="Eukaryota"/>
</dbReference>
<dbReference type="Gramene" id="PNT60782">
    <property type="protein sequence ID" value="PNT60782"/>
    <property type="gene ID" value="BRADI_5g04740v3"/>
</dbReference>
<reference evidence="5" key="3">
    <citation type="submission" date="2018-08" db="UniProtKB">
        <authorList>
            <consortium name="EnsemblPlants"/>
        </authorList>
    </citation>
    <scope>IDENTIFICATION</scope>
    <source>
        <strain evidence="5">cv. Bd21</strain>
    </source>
</reference>
<feature type="compositionally biased region" description="Low complexity" evidence="1">
    <location>
        <begin position="1"/>
        <end position="19"/>
    </location>
</feature>
<gene>
    <name evidence="5" type="primary">LOC112269529</name>
    <name evidence="4" type="ORF">BRADI_5g04740v3</name>
</gene>
<evidence type="ECO:0000313" key="4">
    <source>
        <dbReference type="EMBL" id="PNT60781.1"/>
    </source>
</evidence>
<dbReference type="STRING" id="15368.I1IWK5"/>
<protein>
    <recommendedName>
        <fullName evidence="3">PGG domain-containing protein</fullName>
    </recommendedName>
</protein>
<dbReference type="EMBL" id="CM000884">
    <property type="protein sequence ID" value="PNT60781.1"/>
    <property type="molecule type" value="Genomic_DNA"/>
</dbReference>
<evidence type="ECO:0000259" key="3">
    <source>
        <dbReference type="Pfam" id="PF13962"/>
    </source>
</evidence>
<dbReference type="PANTHER" id="PTHR24177">
    <property type="entry name" value="CASKIN"/>
    <property type="match status" value="1"/>
</dbReference>
<accession>I1IWK5</accession>
<sequence>MSAVAPPLAATAAAGCDPPAQKPQEEIITVNPKPDLTMEEDPAAGSYPVLVQITTASSSSLADGMPMLLMRSDDSLPGSLQGVQAPLQLVPATASFKDAGAAPTTQHQQQVKRESAARELRGWLMVLATVVASITYASGLSPPGGFQRLHAESSSAGAVAATVAPPPPHLGASFVDRMMPVLRDVSPTRYRTFYYSNTAAFALSLSIVLLLASHDLRKLAKLKALEALVGMDVLALLVAYIAGSTFSFVELVACVGLVLIVPLALVLMSSRLCGKFFWDEL</sequence>
<feature type="domain" description="PGG" evidence="3">
    <location>
        <begin position="118"/>
        <end position="245"/>
    </location>
</feature>
<dbReference type="EnsemblPlants" id="PNT60782">
    <property type="protein sequence ID" value="PNT60782"/>
    <property type="gene ID" value="BRADI_5g04740v3"/>
</dbReference>
<dbReference type="EnsemblPlants" id="PNT60781">
    <property type="protein sequence ID" value="PNT60781"/>
    <property type="gene ID" value="BRADI_5g04740v3"/>
</dbReference>
<dbReference type="GO" id="GO:0016020">
    <property type="term" value="C:membrane"/>
    <property type="evidence" value="ECO:0000318"/>
    <property type="project" value="GO_Central"/>
</dbReference>
<dbReference type="EMBL" id="CM000884">
    <property type="protein sequence ID" value="PNT60782.1"/>
    <property type="molecule type" value="Genomic_DNA"/>
</dbReference>
<keyword evidence="2" id="KW-1133">Transmembrane helix</keyword>
<evidence type="ECO:0000313" key="6">
    <source>
        <dbReference type="Proteomes" id="UP000008810"/>
    </source>
</evidence>
<dbReference type="Pfam" id="PF13962">
    <property type="entry name" value="PGG"/>
    <property type="match status" value="1"/>
</dbReference>
<keyword evidence="2" id="KW-0472">Membrane</keyword>
<reference evidence="4" key="2">
    <citation type="submission" date="2017-06" db="EMBL/GenBank/DDBJ databases">
        <title>WGS assembly of Brachypodium distachyon.</title>
        <authorList>
            <consortium name="The International Brachypodium Initiative"/>
            <person name="Lucas S."/>
            <person name="Harmon-Smith M."/>
            <person name="Lail K."/>
            <person name="Tice H."/>
            <person name="Grimwood J."/>
            <person name="Bruce D."/>
            <person name="Barry K."/>
            <person name="Shu S."/>
            <person name="Lindquist E."/>
            <person name="Wang M."/>
            <person name="Pitluck S."/>
            <person name="Vogel J.P."/>
            <person name="Garvin D.F."/>
            <person name="Mockler T.C."/>
            <person name="Schmutz J."/>
            <person name="Rokhsar D."/>
            <person name="Bevan M.W."/>
        </authorList>
    </citation>
    <scope>NUCLEOTIDE SEQUENCE</scope>
    <source>
        <strain evidence="4">Bd21</strain>
    </source>
</reference>
<keyword evidence="6" id="KW-1185">Reference proteome</keyword>
<dbReference type="PANTHER" id="PTHR24177:SF428">
    <property type="entry name" value="PGG DOMAIN-CONTAINING PROTEIN"/>
    <property type="match status" value="1"/>
</dbReference>
<feature type="transmembrane region" description="Helical" evidence="2">
    <location>
        <begin position="248"/>
        <end position="268"/>
    </location>
</feature>
<dbReference type="Proteomes" id="UP000008810">
    <property type="component" value="Chromosome 5"/>
</dbReference>
<reference evidence="4 5" key="1">
    <citation type="journal article" date="2010" name="Nature">
        <title>Genome sequencing and analysis of the model grass Brachypodium distachyon.</title>
        <authorList>
            <consortium name="International Brachypodium Initiative"/>
        </authorList>
    </citation>
    <scope>NUCLEOTIDE SEQUENCE [LARGE SCALE GENOMIC DNA]</scope>
    <source>
        <strain evidence="4">Bd21</strain>
        <strain evidence="5">cv. Bd21</strain>
    </source>
</reference>
<dbReference type="GeneID" id="112269529"/>
<feature type="transmembrane region" description="Helical" evidence="2">
    <location>
        <begin position="224"/>
        <end position="242"/>
    </location>
</feature>
<keyword evidence="2" id="KW-0812">Transmembrane</keyword>
<dbReference type="OrthoDB" id="681126at2759"/>
<name>I1IWK5_BRADI</name>
<feature type="transmembrane region" description="Helical" evidence="2">
    <location>
        <begin position="193"/>
        <end position="212"/>
    </location>
</feature>
<organism evidence="5">
    <name type="scientific">Brachypodium distachyon</name>
    <name type="common">Purple false brome</name>
    <name type="synonym">Trachynia distachya</name>
    <dbReference type="NCBI Taxonomy" id="15368"/>
    <lineage>
        <taxon>Eukaryota</taxon>
        <taxon>Viridiplantae</taxon>
        <taxon>Streptophyta</taxon>
        <taxon>Embryophyta</taxon>
        <taxon>Tracheophyta</taxon>
        <taxon>Spermatophyta</taxon>
        <taxon>Magnoliopsida</taxon>
        <taxon>Liliopsida</taxon>
        <taxon>Poales</taxon>
        <taxon>Poaceae</taxon>
        <taxon>BOP clade</taxon>
        <taxon>Pooideae</taxon>
        <taxon>Stipodae</taxon>
        <taxon>Brachypodieae</taxon>
        <taxon>Brachypodium</taxon>
    </lineage>
</organism>
<evidence type="ECO:0000313" key="5">
    <source>
        <dbReference type="EnsemblPlants" id="PNT60782"/>
    </source>
</evidence>
<dbReference type="OMA" id="EACHDIE"/>
<evidence type="ECO:0000256" key="2">
    <source>
        <dbReference type="SAM" id="Phobius"/>
    </source>
</evidence>
<feature type="region of interest" description="Disordered" evidence="1">
    <location>
        <begin position="1"/>
        <end position="25"/>
    </location>
</feature>
<dbReference type="Gramene" id="PNT60781">
    <property type="protein sequence ID" value="PNT60781"/>
    <property type="gene ID" value="BRADI_5g04740v3"/>
</dbReference>
<dbReference type="HOGENOM" id="CLU_101981_0_0_1"/>
<proteinExistence type="predicted"/>
<evidence type="ECO:0000256" key="1">
    <source>
        <dbReference type="SAM" id="MobiDB-lite"/>
    </source>
</evidence>
<dbReference type="InterPro" id="IPR026961">
    <property type="entry name" value="PGG_dom"/>
</dbReference>
<dbReference type="AlphaFoldDB" id="I1IWK5"/>